<accession>A0A2Z6ZUY3</accession>
<dbReference type="EMBL" id="KV103028">
    <property type="protein sequence ID" value="KZT76661.1"/>
    <property type="molecule type" value="Genomic_DNA"/>
</dbReference>
<keyword evidence="1" id="KW-0067">ATP-binding</keyword>
<organism evidence="1 2">
    <name type="scientific">Dorcoceras hygrometricum</name>
    <dbReference type="NCBI Taxonomy" id="472368"/>
    <lineage>
        <taxon>Eukaryota</taxon>
        <taxon>Viridiplantae</taxon>
        <taxon>Streptophyta</taxon>
        <taxon>Embryophyta</taxon>
        <taxon>Tracheophyta</taxon>
        <taxon>Spermatophyta</taxon>
        <taxon>Magnoliopsida</taxon>
        <taxon>eudicotyledons</taxon>
        <taxon>Gunneridae</taxon>
        <taxon>Pentapetalae</taxon>
        <taxon>asterids</taxon>
        <taxon>lamiids</taxon>
        <taxon>Lamiales</taxon>
        <taxon>Gesneriaceae</taxon>
        <taxon>Didymocarpoideae</taxon>
        <taxon>Trichosporeae</taxon>
        <taxon>Loxocarpinae</taxon>
        <taxon>Dorcoceras</taxon>
    </lineage>
</organism>
<keyword evidence="2" id="KW-1185">Reference proteome</keyword>
<proteinExistence type="predicted"/>
<name>A0A2Z6ZUY3_9LAMI</name>
<dbReference type="GO" id="GO:0004386">
    <property type="term" value="F:helicase activity"/>
    <property type="evidence" value="ECO:0007669"/>
    <property type="project" value="UniProtKB-KW"/>
</dbReference>
<reference evidence="1 2" key="1">
    <citation type="journal article" date="2015" name="Proc. Natl. Acad. Sci. U.S.A.">
        <title>The resurrection genome of Boea hygrometrica: A blueprint for survival of dehydration.</title>
        <authorList>
            <person name="Xiao L."/>
            <person name="Yang G."/>
            <person name="Zhang L."/>
            <person name="Yang X."/>
            <person name="Zhao S."/>
            <person name="Ji Z."/>
            <person name="Zhou Q."/>
            <person name="Hu M."/>
            <person name="Wang Y."/>
            <person name="Chen M."/>
            <person name="Xu Y."/>
            <person name="Jin H."/>
            <person name="Xiao X."/>
            <person name="Hu G."/>
            <person name="Bao F."/>
            <person name="Hu Y."/>
            <person name="Wan P."/>
            <person name="Li L."/>
            <person name="Deng X."/>
            <person name="Kuang T."/>
            <person name="Xiang C."/>
            <person name="Zhu J.K."/>
            <person name="Oliver M.J."/>
            <person name="He Y."/>
        </authorList>
    </citation>
    <scope>NUCLEOTIDE SEQUENCE [LARGE SCALE GENOMIC DNA]</scope>
    <source>
        <strain evidence="2">cv. XS01</strain>
    </source>
</reference>
<keyword evidence="1" id="KW-0378">Hydrolase</keyword>
<sequence>MPPHAAAPCQAPSRELDARWPRSCRASDGRACAPVAHRGRCVERRCALAGRIVAPTSGALAAMRSADDGRRLSRLFSRCRACVALLVGRCTLLECDACGGWSCVMRAGRAASCAAVRNFSLAAAAGRPPLRRVSGDVVTADLNSYRVWFGPVPGSP</sequence>
<keyword evidence="1" id="KW-0547">Nucleotide-binding</keyword>
<dbReference type="AlphaFoldDB" id="A0A2Z6ZUY3"/>
<protein>
    <submittedName>
        <fullName evidence="1">Werner syndrome ATP-dependent helicase-like</fullName>
    </submittedName>
</protein>
<gene>
    <name evidence="1" type="ORF">F511_46314</name>
</gene>
<dbReference type="Proteomes" id="UP000250235">
    <property type="component" value="Unassembled WGS sequence"/>
</dbReference>
<evidence type="ECO:0000313" key="2">
    <source>
        <dbReference type="Proteomes" id="UP000250235"/>
    </source>
</evidence>
<evidence type="ECO:0000313" key="1">
    <source>
        <dbReference type="EMBL" id="KZT76661.1"/>
    </source>
</evidence>
<keyword evidence="1" id="KW-0347">Helicase</keyword>